<dbReference type="STRING" id="1797532.A2729_00280"/>
<dbReference type="CDD" id="cd00371">
    <property type="entry name" value="HMA"/>
    <property type="match status" value="1"/>
</dbReference>
<dbReference type="InterPro" id="IPR023214">
    <property type="entry name" value="HAD_sf"/>
</dbReference>
<dbReference type="PRINTS" id="PR00943">
    <property type="entry name" value="CUATPASE"/>
</dbReference>
<dbReference type="GO" id="GO:0012505">
    <property type="term" value="C:endomembrane system"/>
    <property type="evidence" value="ECO:0007669"/>
    <property type="project" value="UniProtKB-SubCell"/>
</dbReference>
<dbReference type="InterPro" id="IPR027256">
    <property type="entry name" value="P-typ_ATPase_IB"/>
</dbReference>
<dbReference type="Pfam" id="PF00403">
    <property type="entry name" value="HMA"/>
    <property type="match status" value="1"/>
</dbReference>
<feature type="transmembrane region" description="Helical" evidence="16">
    <location>
        <begin position="142"/>
        <end position="160"/>
    </location>
</feature>
<dbReference type="InterPro" id="IPR008250">
    <property type="entry name" value="ATPase_P-typ_transduc_dom_A_sf"/>
</dbReference>
<dbReference type="FunFam" id="3.40.50.1000:FF:000144">
    <property type="entry name" value="copper-transporting ATPase 1 isoform X2"/>
    <property type="match status" value="1"/>
</dbReference>
<feature type="transmembrane region" description="Helical" evidence="16">
    <location>
        <begin position="391"/>
        <end position="412"/>
    </location>
</feature>
<keyword evidence="5 16" id="KW-0812">Transmembrane</keyword>
<dbReference type="GO" id="GO:0140581">
    <property type="term" value="F:P-type monovalent copper transporter activity"/>
    <property type="evidence" value="ECO:0007669"/>
    <property type="project" value="UniProtKB-EC"/>
</dbReference>
<keyword evidence="11 16" id="KW-1133">Transmembrane helix</keyword>
<feature type="transmembrane region" description="Helical" evidence="16">
    <location>
        <begin position="702"/>
        <end position="721"/>
    </location>
</feature>
<dbReference type="Gene3D" id="2.70.150.10">
    <property type="entry name" value="Calcium-transporting ATPase, cytoplasmic transduction domain A"/>
    <property type="match status" value="1"/>
</dbReference>
<feature type="domain" description="HMA" evidence="17">
    <location>
        <begin position="3"/>
        <end position="68"/>
    </location>
</feature>
<dbReference type="Gene3D" id="3.40.50.1000">
    <property type="entry name" value="HAD superfamily/HAD-like"/>
    <property type="match status" value="1"/>
</dbReference>
<evidence type="ECO:0000313" key="19">
    <source>
        <dbReference type="Proteomes" id="UP000178930"/>
    </source>
</evidence>
<dbReference type="SUPFAM" id="SSF81665">
    <property type="entry name" value="Calcium ATPase, transmembrane domain M"/>
    <property type="match status" value="1"/>
</dbReference>
<dbReference type="NCBIfam" id="TIGR01525">
    <property type="entry name" value="ATPase-IB_hvy"/>
    <property type="match status" value="1"/>
</dbReference>
<proteinExistence type="inferred from homology"/>
<sequence>MSKKIILPISGMHCASCALNIEYQLKKIPQVKSAFVNFASEKATIETDEVVPMAEIKKAVSAAGSYQVIEQTSDYHHGSHDSAQNKMAEASGGEHDHAAMLKAKDIALLKKKTIFGVVISIFFSFVIFEAVLPFMTLIPKNIYFALQLILATPIQLWLGAQFYRGAWAGLKRFSANMDTLIAVGTSAAYLYSVIATLLPEFFRATGLEINVYFDAAVIILTLIVLGKYLEASAKGRTSEAIKRLAGLAAKTAHLLENGEEKEIPIAEVKVNDILIVRPGEKIPVDGMITEGESAIDESMISGESIPVDKKAGDQVIGATINKSGLFKFRTTKIGQDTVLAQIIKLVEEAQGSRAPIQKLADVISSYFVPTVIAISIITLIVWLLASQPFALAFFAFIAVLIVACPCALGLATPTAIIVGTGRGAENGILIRDAESLEKMEKINAIILDKTGTLTKGEPQVTDLIGTDQKQLLLLSASAEQGSEHPLGQAIVKKAKADGLKLIDPKNFKAFSGFGLMAEISGQKIAIGKPKFLADLGIDLSGFTNQADDLASGGKTVVYVAVGEKLLGLIALADTLKEGSKQAVSELQNLGLEVIMITGDNQQTAKAIGQQVGITQIQAEVLPENKVAEVEKLQKLGKKVIMVGDGINDAPALAAADIGMAIGSGTDVAMEAADITLVSGDLRKIAAAIKLSRKTMSTIKWNLFWAFIYNILGIPVAAGVLYPFWGILLHPVIASAAMAFSSVFVVTNSLRLKKFRVD</sequence>
<evidence type="ECO:0000256" key="4">
    <source>
        <dbReference type="ARBA" id="ARBA00022448"/>
    </source>
</evidence>
<dbReference type="InterPro" id="IPR018303">
    <property type="entry name" value="ATPase_P-typ_P_site"/>
</dbReference>
<dbReference type="InterPro" id="IPR001757">
    <property type="entry name" value="P_typ_ATPase"/>
</dbReference>
<evidence type="ECO:0000256" key="6">
    <source>
        <dbReference type="ARBA" id="ARBA00022723"/>
    </source>
</evidence>
<evidence type="ECO:0000313" key="18">
    <source>
        <dbReference type="EMBL" id="OGY45266.1"/>
    </source>
</evidence>
<feature type="transmembrane region" description="Helical" evidence="16">
    <location>
        <begin position="180"/>
        <end position="199"/>
    </location>
</feature>
<evidence type="ECO:0000256" key="10">
    <source>
        <dbReference type="ARBA" id="ARBA00022967"/>
    </source>
</evidence>
<name>A0A1G1Y095_9BACT</name>
<comment type="caution">
    <text evidence="18">The sequence shown here is derived from an EMBL/GenBank/DDBJ whole genome shotgun (WGS) entry which is preliminary data.</text>
</comment>
<evidence type="ECO:0000256" key="15">
    <source>
        <dbReference type="ARBA" id="ARBA00049289"/>
    </source>
</evidence>
<dbReference type="Gene3D" id="3.40.1110.10">
    <property type="entry name" value="Calcium-transporting ATPase, cytoplasmic domain N"/>
    <property type="match status" value="1"/>
</dbReference>
<dbReference type="NCBIfam" id="TIGR01511">
    <property type="entry name" value="ATPase-IB1_Cu"/>
    <property type="match status" value="1"/>
</dbReference>
<dbReference type="InterPro" id="IPR059000">
    <property type="entry name" value="ATPase_P-type_domA"/>
</dbReference>
<gene>
    <name evidence="18" type="ORF">A2729_00280</name>
</gene>
<dbReference type="InterPro" id="IPR006121">
    <property type="entry name" value="HMA_dom"/>
</dbReference>
<evidence type="ECO:0000256" key="2">
    <source>
        <dbReference type="ARBA" id="ARBA00006024"/>
    </source>
</evidence>
<dbReference type="Proteomes" id="UP000178930">
    <property type="component" value="Unassembled WGS sequence"/>
</dbReference>
<dbReference type="PROSITE" id="PS50846">
    <property type="entry name" value="HMA_2"/>
    <property type="match status" value="1"/>
</dbReference>
<keyword evidence="4" id="KW-0813">Transport</keyword>
<evidence type="ECO:0000259" key="17">
    <source>
        <dbReference type="PROSITE" id="PS50846"/>
    </source>
</evidence>
<dbReference type="InterPro" id="IPR023298">
    <property type="entry name" value="ATPase_P-typ_TM_dom_sf"/>
</dbReference>
<keyword evidence="8" id="KW-0187">Copper transport</keyword>
<dbReference type="FunFam" id="2.70.150.10:FF:000002">
    <property type="entry name" value="Copper-transporting ATPase 1, putative"/>
    <property type="match status" value="1"/>
</dbReference>
<dbReference type="CDD" id="cd02094">
    <property type="entry name" value="P-type_ATPase_Cu-like"/>
    <property type="match status" value="1"/>
</dbReference>
<dbReference type="SUPFAM" id="SSF56784">
    <property type="entry name" value="HAD-like"/>
    <property type="match status" value="1"/>
</dbReference>
<feature type="transmembrane region" description="Helical" evidence="16">
    <location>
        <begin position="114"/>
        <end position="136"/>
    </location>
</feature>
<comment type="similarity">
    <text evidence="2 16">Belongs to the cation transport ATPase (P-type) (TC 3.A.3) family. Type IB subfamily.</text>
</comment>
<keyword evidence="12" id="KW-0186">Copper</keyword>
<dbReference type="GO" id="GO:0005886">
    <property type="term" value="C:plasma membrane"/>
    <property type="evidence" value="ECO:0007669"/>
    <property type="project" value="UniProtKB-SubCell"/>
</dbReference>
<dbReference type="NCBIfam" id="TIGR01494">
    <property type="entry name" value="ATPase_P-type"/>
    <property type="match status" value="1"/>
</dbReference>
<feature type="transmembrane region" description="Helical" evidence="16">
    <location>
        <begin position="366"/>
        <end position="385"/>
    </location>
</feature>
<evidence type="ECO:0000256" key="9">
    <source>
        <dbReference type="ARBA" id="ARBA00022840"/>
    </source>
</evidence>
<dbReference type="InterPro" id="IPR036163">
    <property type="entry name" value="HMA_dom_sf"/>
</dbReference>
<dbReference type="GO" id="GO:0005507">
    <property type="term" value="F:copper ion binding"/>
    <property type="evidence" value="ECO:0007669"/>
    <property type="project" value="TreeGrafter"/>
</dbReference>
<dbReference type="Gene3D" id="3.30.70.100">
    <property type="match status" value="1"/>
</dbReference>
<dbReference type="PROSITE" id="PS00154">
    <property type="entry name" value="ATPASE_E1_E2"/>
    <property type="match status" value="1"/>
</dbReference>
<keyword evidence="7 16" id="KW-0547">Nucleotide-binding</keyword>
<dbReference type="GO" id="GO:0043682">
    <property type="term" value="F:P-type divalent copper transporter activity"/>
    <property type="evidence" value="ECO:0007669"/>
    <property type="project" value="TreeGrafter"/>
</dbReference>
<dbReference type="GO" id="GO:0016887">
    <property type="term" value="F:ATP hydrolysis activity"/>
    <property type="evidence" value="ECO:0007669"/>
    <property type="project" value="InterPro"/>
</dbReference>
<dbReference type="EC" id="7.2.2.8" evidence="3"/>
<keyword evidence="6 16" id="KW-0479">Metal-binding</keyword>
<evidence type="ECO:0000256" key="1">
    <source>
        <dbReference type="ARBA" id="ARBA00004127"/>
    </source>
</evidence>
<dbReference type="InterPro" id="IPR023299">
    <property type="entry name" value="ATPase_P-typ_cyto_dom_N"/>
</dbReference>
<evidence type="ECO:0000256" key="12">
    <source>
        <dbReference type="ARBA" id="ARBA00023008"/>
    </source>
</evidence>
<feature type="transmembrane region" description="Helical" evidence="16">
    <location>
        <begin position="727"/>
        <end position="745"/>
    </location>
</feature>
<dbReference type="InterPro" id="IPR017969">
    <property type="entry name" value="Heavy-metal-associated_CS"/>
</dbReference>
<reference evidence="18 19" key="1">
    <citation type="journal article" date="2016" name="Nat. Commun.">
        <title>Thousands of microbial genomes shed light on interconnected biogeochemical processes in an aquifer system.</title>
        <authorList>
            <person name="Anantharaman K."/>
            <person name="Brown C.T."/>
            <person name="Hug L.A."/>
            <person name="Sharon I."/>
            <person name="Castelle C.J."/>
            <person name="Probst A.J."/>
            <person name="Thomas B.C."/>
            <person name="Singh A."/>
            <person name="Wilkins M.J."/>
            <person name="Karaoz U."/>
            <person name="Brodie E.L."/>
            <person name="Williams K.H."/>
            <person name="Hubbard S.S."/>
            <person name="Banfield J.F."/>
        </authorList>
    </citation>
    <scope>NUCLEOTIDE SEQUENCE [LARGE SCALE GENOMIC DNA]</scope>
</reference>
<feature type="transmembrane region" description="Helical" evidence="16">
    <location>
        <begin position="211"/>
        <end position="229"/>
    </location>
</feature>
<evidence type="ECO:0000256" key="13">
    <source>
        <dbReference type="ARBA" id="ARBA00023065"/>
    </source>
</evidence>
<keyword evidence="16" id="KW-1003">Cell membrane</keyword>
<dbReference type="EMBL" id="MHIB01000003">
    <property type="protein sequence ID" value="OGY45266.1"/>
    <property type="molecule type" value="Genomic_DNA"/>
</dbReference>
<keyword evidence="10" id="KW-1278">Translocase</keyword>
<dbReference type="SFLD" id="SFLDS00003">
    <property type="entry name" value="Haloacid_Dehalogenase"/>
    <property type="match status" value="1"/>
</dbReference>
<dbReference type="PRINTS" id="PR00119">
    <property type="entry name" value="CATATPASE"/>
</dbReference>
<evidence type="ECO:0000256" key="11">
    <source>
        <dbReference type="ARBA" id="ARBA00022989"/>
    </source>
</evidence>
<dbReference type="GO" id="GO:0055070">
    <property type="term" value="P:copper ion homeostasis"/>
    <property type="evidence" value="ECO:0007669"/>
    <property type="project" value="TreeGrafter"/>
</dbReference>
<evidence type="ECO:0000256" key="7">
    <source>
        <dbReference type="ARBA" id="ARBA00022741"/>
    </source>
</evidence>
<keyword evidence="13" id="KW-0406">Ion transport</keyword>
<keyword evidence="9 16" id="KW-0067">ATP-binding</keyword>
<dbReference type="SUPFAM" id="SSF55008">
    <property type="entry name" value="HMA, heavy metal-associated domain"/>
    <property type="match status" value="1"/>
</dbReference>
<dbReference type="AlphaFoldDB" id="A0A1G1Y095"/>
<evidence type="ECO:0000256" key="14">
    <source>
        <dbReference type="ARBA" id="ARBA00023136"/>
    </source>
</evidence>
<accession>A0A1G1Y095</accession>
<evidence type="ECO:0000256" key="3">
    <source>
        <dbReference type="ARBA" id="ARBA00012517"/>
    </source>
</evidence>
<evidence type="ECO:0000256" key="5">
    <source>
        <dbReference type="ARBA" id="ARBA00022692"/>
    </source>
</evidence>
<dbReference type="Pfam" id="PF00122">
    <property type="entry name" value="E1-E2_ATPase"/>
    <property type="match status" value="1"/>
</dbReference>
<comment type="subcellular location">
    <subcellularLocation>
        <location evidence="16">Cell membrane</location>
    </subcellularLocation>
    <subcellularLocation>
        <location evidence="1">Endomembrane system</location>
        <topology evidence="1">Multi-pass membrane protein</topology>
    </subcellularLocation>
</comment>
<dbReference type="GO" id="GO:0005524">
    <property type="term" value="F:ATP binding"/>
    <property type="evidence" value="ECO:0007669"/>
    <property type="project" value="UniProtKB-UniRule"/>
</dbReference>
<dbReference type="SUPFAM" id="SSF81653">
    <property type="entry name" value="Calcium ATPase, transduction domain A"/>
    <property type="match status" value="1"/>
</dbReference>
<evidence type="ECO:0000256" key="16">
    <source>
        <dbReference type="RuleBase" id="RU362081"/>
    </source>
</evidence>
<dbReference type="InterPro" id="IPR044492">
    <property type="entry name" value="P_typ_ATPase_HD_dom"/>
</dbReference>
<dbReference type="InterPro" id="IPR036412">
    <property type="entry name" value="HAD-like_sf"/>
</dbReference>
<evidence type="ECO:0000256" key="8">
    <source>
        <dbReference type="ARBA" id="ARBA00022796"/>
    </source>
</evidence>
<dbReference type="Pfam" id="PF00702">
    <property type="entry name" value="Hydrolase"/>
    <property type="match status" value="1"/>
</dbReference>
<dbReference type="SFLD" id="SFLDG00002">
    <property type="entry name" value="C1.7:_P-type_atpase_like"/>
    <property type="match status" value="1"/>
</dbReference>
<dbReference type="PANTHER" id="PTHR43520:SF8">
    <property type="entry name" value="P-TYPE CU(+) TRANSPORTER"/>
    <property type="match status" value="1"/>
</dbReference>
<dbReference type="PROSITE" id="PS01047">
    <property type="entry name" value="HMA_1"/>
    <property type="match status" value="1"/>
</dbReference>
<keyword evidence="14 16" id="KW-0472">Membrane</keyword>
<protein>
    <recommendedName>
        <fullName evidence="3">P-type Cu(+) transporter</fullName>
        <ecNumber evidence="3">7.2.2.8</ecNumber>
    </recommendedName>
</protein>
<dbReference type="PANTHER" id="PTHR43520">
    <property type="entry name" value="ATP7, ISOFORM B"/>
    <property type="match status" value="1"/>
</dbReference>
<dbReference type="SFLD" id="SFLDF00027">
    <property type="entry name" value="p-type_atpase"/>
    <property type="match status" value="1"/>
</dbReference>
<organism evidence="18 19">
    <name type="scientific">Candidatus Buchananbacteria bacterium RIFCSPHIGHO2_01_FULL_39_14</name>
    <dbReference type="NCBI Taxonomy" id="1797532"/>
    <lineage>
        <taxon>Bacteria</taxon>
        <taxon>Candidatus Buchananiibacteriota</taxon>
    </lineage>
</organism>
<comment type="catalytic activity">
    <reaction evidence="15">
        <text>Cu(+)(in) + ATP + H2O = Cu(+)(out) + ADP + phosphate + H(+)</text>
        <dbReference type="Rhea" id="RHEA:25792"/>
        <dbReference type="ChEBI" id="CHEBI:15377"/>
        <dbReference type="ChEBI" id="CHEBI:15378"/>
        <dbReference type="ChEBI" id="CHEBI:30616"/>
        <dbReference type="ChEBI" id="CHEBI:43474"/>
        <dbReference type="ChEBI" id="CHEBI:49552"/>
        <dbReference type="ChEBI" id="CHEBI:456216"/>
        <dbReference type="EC" id="7.2.2.8"/>
    </reaction>
</comment>